<dbReference type="Proteomes" id="UP001565243">
    <property type="component" value="Unassembled WGS sequence"/>
</dbReference>
<evidence type="ECO:0000256" key="7">
    <source>
        <dbReference type="SAM" id="Phobius"/>
    </source>
</evidence>
<comment type="caution">
    <text evidence="8">The sequence shown here is derived from an EMBL/GenBank/DDBJ whole genome shotgun (WGS) entry which is preliminary data.</text>
</comment>
<proteinExistence type="predicted"/>
<comment type="subcellular location">
    <subcellularLocation>
        <location evidence="1">Cell membrane</location>
        <topology evidence="1">Multi-pass membrane protein</topology>
    </subcellularLocation>
</comment>
<feature type="transmembrane region" description="Helical" evidence="7">
    <location>
        <begin position="40"/>
        <end position="66"/>
    </location>
</feature>
<dbReference type="InterPro" id="IPR018908">
    <property type="entry name" value="TMEM234"/>
</dbReference>
<dbReference type="InterPro" id="IPR000390">
    <property type="entry name" value="Small_drug/metabolite_transptr"/>
</dbReference>
<evidence type="ECO:0000256" key="5">
    <source>
        <dbReference type="ARBA" id="ARBA00022989"/>
    </source>
</evidence>
<protein>
    <submittedName>
        <fullName evidence="8">Multidrug efflux SMR transporter</fullName>
    </submittedName>
</protein>
<dbReference type="PANTHER" id="PTHR30561:SF9">
    <property type="entry name" value="4-AMINO-4-DEOXY-L-ARABINOSE-PHOSPHOUNDECAPRENOL FLIPPASE SUBUNIT ARNF-RELATED"/>
    <property type="match status" value="1"/>
</dbReference>
<reference evidence="8 9" key="1">
    <citation type="submission" date="2024-07" db="EMBL/GenBank/DDBJ databases">
        <authorList>
            <person name="Hebao G."/>
        </authorList>
    </citation>
    <scope>NUCLEOTIDE SEQUENCE [LARGE SCALE GENOMIC DNA]</scope>
    <source>
        <strain evidence="8 9">ACCC 02193</strain>
    </source>
</reference>
<keyword evidence="2" id="KW-0813">Transport</keyword>
<dbReference type="Gene3D" id="1.10.3730.20">
    <property type="match status" value="1"/>
</dbReference>
<evidence type="ECO:0000256" key="2">
    <source>
        <dbReference type="ARBA" id="ARBA00022448"/>
    </source>
</evidence>
<dbReference type="Pfam" id="PF10639">
    <property type="entry name" value="TMEM234"/>
    <property type="match status" value="1"/>
</dbReference>
<keyword evidence="6 7" id="KW-0472">Membrane</keyword>
<gene>
    <name evidence="8" type="ORF">AB6T85_11760</name>
</gene>
<evidence type="ECO:0000313" key="9">
    <source>
        <dbReference type="Proteomes" id="UP001565243"/>
    </source>
</evidence>
<feature type="transmembrane region" description="Helical" evidence="7">
    <location>
        <begin position="73"/>
        <end position="91"/>
    </location>
</feature>
<keyword evidence="9" id="KW-1185">Reference proteome</keyword>
<dbReference type="SUPFAM" id="SSF103481">
    <property type="entry name" value="Multidrug resistance efflux transporter EmrE"/>
    <property type="match status" value="1"/>
</dbReference>
<keyword evidence="5 7" id="KW-1133">Transmembrane helix</keyword>
<dbReference type="RefSeq" id="WP_369895641.1">
    <property type="nucleotide sequence ID" value="NZ_JBGFFX010000006.1"/>
</dbReference>
<keyword evidence="4 7" id="KW-0812">Transmembrane</keyword>
<accession>A0ABV4E848</accession>
<name>A0ABV4E848_9GAMM</name>
<evidence type="ECO:0000256" key="6">
    <source>
        <dbReference type="ARBA" id="ARBA00023136"/>
    </source>
</evidence>
<feature type="transmembrane region" description="Helical" evidence="7">
    <location>
        <begin position="97"/>
        <end position="115"/>
    </location>
</feature>
<dbReference type="EMBL" id="JBGFFX010000006">
    <property type="protein sequence ID" value="MEY8771098.1"/>
    <property type="molecule type" value="Genomic_DNA"/>
</dbReference>
<organism evidence="8 9">
    <name type="scientific">Erwinia aeris</name>
    <dbReference type="NCBI Taxonomy" id="3239803"/>
    <lineage>
        <taxon>Bacteria</taxon>
        <taxon>Pseudomonadati</taxon>
        <taxon>Pseudomonadota</taxon>
        <taxon>Gammaproteobacteria</taxon>
        <taxon>Enterobacterales</taxon>
        <taxon>Erwiniaceae</taxon>
        <taxon>Erwinia</taxon>
    </lineage>
</organism>
<evidence type="ECO:0000256" key="3">
    <source>
        <dbReference type="ARBA" id="ARBA00022475"/>
    </source>
</evidence>
<sequence length="118" mass="12782">MKWLVLLLGIAANSSASVLIKMAMMPPRKFPSLSEPLSALYNWPFWLGLILYGLAFVLYAAALAFLPLNVAHPILTSGAVACVALLSFIIFREPFYWTTALGIALVMAGVVLITAKVK</sequence>
<evidence type="ECO:0000256" key="1">
    <source>
        <dbReference type="ARBA" id="ARBA00004651"/>
    </source>
</evidence>
<dbReference type="PANTHER" id="PTHR30561">
    <property type="entry name" value="SMR FAMILY PROTON-DEPENDENT DRUG EFFLUX TRANSPORTER SUGE"/>
    <property type="match status" value="1"/>
</dbReference>
<keyword evidence="3" id="KW-1003">Cell membrane</keyword>
<dbReference type="InterPro" id="IPR037185">
    <property type="entry name" value="EmrE-like"/>
</dbReference>
<evidence type="ECO:0000313" key="8">
    <source>
        <dbReference type="EMBL" id="MEY8771098.1"/>
    </source>
</evidence>
<evidence type="ECO:0000256" key="4">
    <source>
        <dbReference type="ARBA" id="ARBA00022692"/>
    </source>
</evidence>